<comment type="caution">
    <text evidence="1">The sequence shown here is derived from an EMBL/GenBank/DDBJ whole genome shotgun (WGS) entry which is preliminary data.</text>
</comment>
<evidence type="ECO:0000313" key="1">
    <source>
        <dbReference type="EMBL" id="PPE06040.1"/>
    </source>
</evidence>
<dbReference type="AlphaFoldDB" id="A0A2S5RFF1"/>
<evidence type="ECO:0000313" key="2">
    <source>
        <dbReference type="Proteomes" id="UP000237865"/>
    </source>
</evidence>
<dbReference type="EMBL" id="PHNE01000001">
    <property type="protein sequence ID" value="PPE06040.1"/>
    <property type="molecule type" value="Genomic_DNA"/>
</dbReference>
<reference evidence="1 2" key="1">
    <citation type="submission" date="2017-11" db="EMBL/GenBank/DDBJ databases">
        <title>Genome sequence of Entomoplasma lucivorax PIPN-2 (ATCC 49196).</title>
        <authorList>
            <person name="Lo W.-S."/>
            <person name="Gasparich G.E."/>
            <person name="Kuo C.-H."/>
        </authorList>
    </citation>
    <scope>NUCLEOTIDE SEQUENCE [LARGE SCALE GENOMIC DNA]</scope>
    <source>
        <strain evidence="1 2">PIPN-2</strain>
    </source>
</reference>
<gene>
    <name evidence="1" type="ORF">ELUCI_v1c03310</name>
</gene>
<organism evidence="1 2">
    <name type="scientific">Williamsoniiplasma lucivorax</name>
    <dbReference type="NCBI Taxonomy" id="209274"/>
    <lineage>
        <taxon>Bacteria</taxon>
        <taxon>Bacillati</taxon>
        <taxon>Mycoplasmatota</taxon>
        <taxon>Mollicutes</taxon>
        <taxon>Entomoplasmatales</taxon>
        <taxon>Williamsoniiplasma</taxon>
    </lineage>
</organism>
<proteinExistence type="predicted"/>
<protein>
    <submittedName>
        <fullName evidence="1">Uncharacterized protein</fullName>
    </submittedName>
</protein>
<dbReference type="Proteomes" id="UP000237865">
    <property type="component" value="Unassembled WGS sequence"/>
</dbReference>
<dbReference type="STRING" id="1399797.GCA_000518285_01528"/>
<sequence>MNYMPFKKFFKNISYRLFLEEWKLDSHKFSFASEVDKKNIILKNMHLLLRFHQFNDDDFITQMNIIRLLSAELYYASNSELDADTQLNLRERILDLINTLNLVVMNENLECKVIKEFDFSEEQIKKYFSYNKIYSMIASIFASPFIEEQHYYSYYEYAYYLAMYLNLHYFSNIENINPDINVFIVKLNTQFNMINAIQTIAPVDFNVFVLKTNKWINTIKYKKLNKENK</sequence>
<accession>A0A2S5RFF1</accession>
<keyword evidence="2" id="KW-1185">Reference proteome</keyword>
<name>A0A2S5RFF1_9MOLU</name>